<evidence type="ECO:0000256" key="4">
    <source>
        <dbReference type="ARBA" id="ARBA00023136"/>
    </source>
</evidence>
<dbReference type="OrthoDB" id="7158585at2"/>
<dbReference type="InterPro" id="IPR000620">
    <property type="entry name" value="EamA_dom"/>
</dbReference>
<dbReference type="Proteomes" id="UP000076574">
    <property type="component" value="Unassembled WGS sequence"/>
</dbReference>
<feature type="domain" description="EamA" evidence="6">
    <location>
        <begin position="142"/>
        <end position="278"/>
    </location>
</feature>
<feature type="transmembrane region" description="Helical" evidence="5">
    <location>
        <begin position="169"/>
        <end position="188"/>
    </location>
</feature>
<reference evidence="7 8" key="1">
    <citation type="submission" date="2016-03" db="EMBL/GenBank/DDBJ databases">
        <title>Microsymbionts genomes from the relict species Vavilovia formosa (Stev.) Fed.</title>
        <authorList>
            <person name="Kopat V."/>
            <person name="Chirak E."/>
            <person name="Kimeklis A."/>
            <person name="Andronov E."/>
        </authorList>
    </citation>
    <scope>NUCLEOTIDE SEQUENCE [LARGE SCALE GENOMIC DNA]</scope>
    <source>
        <strain evidence="7 8">Vaf07</strain>
    </source>
</reference>
<evidence type="ECO:0000259" key="6">
    <source>
        <dbReference type="Pfam" id="PF00892"/>
    </source>
</evidence>
<dbReference type="PANTHER" id="PTHR32322:SF9">
    <property type="entry name" value="AMINO-ACID METABOLITE EFFLUX PUMP-RELATED"/>
    <property type="match status" value="1"/>
</dbReference>
<gene>
    <name evidence="7" type="ORF">A4A58_18660</name>
</gene>
<feature type="transmembrane region" description="Helical" evidence="5">
    <location>
        <begin position="7"/>
        <end position="27"/>
    </location>
</feature>
<dbReference type="GO" id="GO:0016020">
    <property type="term" value="C:membrane"/>
    <property type="evidence" value="ECO:0007669"/>
    <property type="project" value="UniProtKB-SubCell"/>
</dbReference>
<organism evidence="7 8">
    <name type="scientific">Tardiphaga robiniae</name>
    <dbReference type="NCBI Taxonomy" id="943830"/>
    <lineage>
        <taxon>Bacteria</taxon>
        <taxon>Pseudomonadati</taxon>
        <taxon>Pseudomonadota</taxon>
        <taxon>Alphaproteobacteria</taxon>
        <taxon>Hyphomicrobiales</taxon>
        <taxon>Nitrobacteraceae</taxon>
        <taxon>Tardiphaga</taxon>
    </lineage>
</organism>
<sequence>MKPFDIALAVAVAVIWGVGFVLTRMAVDEMSSTLLTTLRFGITALPCLFLPKPKLSWLLIVATSWLLVAQFLAQTYGMAHGVPAGLTAVIVQSQALFTVGFAALFLREMPTPQQVGGIAIAMGGLLLICFTVGYDFSVFAFAVLMTAPVSFAFSNLLLRRAQGVSMLDLFAWISLVALLPLLVVLFSVDGASATWQSLSHVSLKAIACVLFLALVGTTLGYWIWGRLLRDYSAAQVVPFALLVPFIGAAASSVTFGEQFGSLRLAGMIVVVCGIAVMLLSKRPPILVEVV</sequence>
<comment type="caution">
    <text evidence="7">The sequence shown here is derived from an EMBL/GenBank/DDBJ whole genome shotgun (WGS) entry which is preliminary data.</text>
</comment>
<evidence type="ECO:0000256" key="3">
    <source>
        <dbReference type="ARBA" id="ARBA00022989"/>
    </source>
</evidence>
<keyword evidence="4 5" id="KW-0472">Membrane</keyword>
<feature type="transmembrane region" description="Helical" evidence="5">
    <location>
        <begin position="57"/>
        <end position="76"/>
    </location>
</feature>
<evidence type="ECO:0000256" key="2">
    <source>
        <dbReference type="ARBA" id="ARBA00022692"/>
    </source>
</evidence>
<dbReference type="SUPFAM" id="SSF103481">
    <property type="entry name" value="Multidrug resistance efflux transporter EmrE"/>
    <property type="match status" value="2"/>
</dbReference>
<evidence type="ECO:0000313" key="8">
    <source>
        <dbReference type="Proteomes" id="UP000076574"/>
    </source>
</evidence>
<protein>
    <submittedName>
        <fullName evidence="7">Multidrug DMT transporter permease</fullName>
    </submittedName>
</protein>
<keyword evidence="2 5" id="KW-0812">Transmembrane</keyword>
<name>A0A163XD02_9BRAD</name>
<dbReference type="AlphaFoldDB" id="A0A163XD02"/>
<keyword evidence="3 5" id="KW-1133">Transmembrane helix</keyword>
<dbReference type="STRING" id="943830.A4A58_18660"/>
<dbReference type="RefSeq" id="WP_068738459.1">
    <property type="nucleotide sequence ID" value="NZ_LVYV01000055.1"/>
</dbReference>
<dbReference type="EMBL" id="LVYV01000055">
    <property type="protein sequence ID" value="KZD20743.1"/>
    <property type="molecule type" value="Genomic_DNA"/>
</dbReference>
<dbReference type="InterPro" id="IPR050638">
    <property type="entry name" value="AA-Vitamin_Transporters"/>
</dbReference>
<evidence type="ECO:0000256" key="5">
    <source>
        <dbReference type="SAM" id="Phobius"/>
    </source>
</evidence>
<feature type="domain" description="EamA" evidence="6">
    <location>
        <begin position="6"/>
        <end position="128"/>
    </location>
</feature>
<dbReference type="PANTHER" id="PTHR32322">
    <property type="entry name" value="INNER MEMBRANE TRANSPORTER"/>
    <property type="match status" value="1"/>
</dbReference>
<keyword evidence="8" id="KW-1185">Reference proteome</keyword>
<dbReference type="InterPro" id="IPR037185">
    <property type="entry name" value="EmrE-like"/>
</dbReference>
<feature type="transmembrane region" description="Helical" evidence="5">
    <location>
        <begin position="236"/>
        <end position="255"/>
    </location>
</feature>
<feature type="transmembrane region" description="Helical" evidence="5">
    <location>
        <begin position="261"/>
        <end position="279"/>
    </location>
</feature>
<evidence type="ECO:0000313" key="7">
    <source>
        <dbReference type="EMBL" id="KZD20743.1"/>
    </source>
</evidence>
<feature type="transmembrane region" description="Helical" evidence="5">
    <location>
        <begin position="115"/>
        <end position="133"/>
    </location>
</feature>
<proteinExistence type="predicted"/>
<evidence type="ECO:0000256" key="1">
    <source>
        <dbReference type="ARBA" id="ARBA00004141"/>
    </source>
</evidence>
<feature type="transmembrane region" description="Helical" evidence="5">
    <location>
        <begin position="139"/>
        <end position="157"/>
    </location>
</feature>
<feature type="transmembrane region" description="Helical" evidence="5">
    <location>
        <begin position="82"/>
        <end position="106"/>
    </location>
</feature>
<comment type="subcellular location">
    <subcellularLocation>
        <location evidence="1">Membrane</location>
        <topology evidence="1">Multi-pass membrane protein</topology>
    </subcellularLocation>
</comment>
<feature type="transmembrane region" description="Helical" evidence="5">
    <location>
        <begin position="200"/>
        <end position="224"/>
    </location>
</feature>
<dbReference type="Pfam" id="PF00892">
    <property type="entry name" value="EamA"/>
    <property type="match status" value="2"/>
</dbReference>
<accession>A0A163XD02</accession>